<dbReference type="InterPro" id="IPR027523">
    <property type="entry name" value="CLU_prot"/>
</dbReference>
<gene>
    <name evidence="3" type="ORF">F2Q70_00027016</name>
</gene>
<evidence type="ECO:0000313" key="3">
    <source>
        <dbReference type="EMBL" id="KAF2601830.1"/>
    </source>
</evidence>
<sequence>MERSIPESGGPLASRQRQGRPSVTIAAQQDSVGGTGLKGATAALHGISCTSDEKNVLLHPPTSSSGSMGGGGCWSTCCAVTMVRTVIVMSSASANPTLMTFIMILRDRALYKVSSDFVDAALNGAIGVISRCIPPINPTDPECLHMYVHNNIFFSFAVDADIEQLSKKRPSNDLSVTEKVSSSEKVPCKDKTCDGEHNAELNSCNEVPLIESEQATYASANNDLKGTKLYQEADVSGLYNLAMAIIDYRGHRIVAQSVLPGILQGDKSDALLYGSVDNGKKICWNEDFHAKVLEAAKLLHIKEHAVIDASENVFKLAAPVECKGIVGSDNRHYLLDLMRVTPRDANYTGPESRFCVLRPELITSFCQAEALEKSKCNTKTDEGTDIVSEPSVASADTSKTGDESIHGEENGALTSEVCASLLECLSSEKADCQSTMSDWPL</sequence>
<protein>
    <recommendedName>
        <fullName evidence="2">Clu domain-containing protein</fullName>
    </recommendedName>
</protein>
<feature type="region of interest" description="Disordered" evidence="1">
    <location>
        <begin position="1"/>
        <end position="23"/>
    </location>
</feature>
<dbReference type="InterPro" id="IPR025697">
    <property type="entry name" value="CLU_dom"/>
</dbReference>
<reference evidence="3" key="1">
    <citation type="submission" date="2019-12" db="EMBL/GenBank/DDBJ databases">
        <title>Genome sequencing and annotation of Brassica cretica.</title>
        <authorList>
            <person name="Studholme D.J."/>
            <person name="Sarris P.F."/>
        </authorList>
    </citation>
    <scope>NUCLEOTIDE SEQUENCE</scope>
    <source>
        <strain evidence="3">PFS-102/07</strain>
        <tissue evidence="3">Leaf</tissue>
    </source>
</reference>
<organism evidence="3">
    <name type="scientific">Brassica cretica</name>
    <name type="common">Mustard</name>
    <dbReference type="NCBI Taxonomy" id="69181"/>
    <lineage>
        <taxon>Eukaryota</taxon>
        <taxon>Viridiplantae</taxon>
        <taxon>Streptophyta</taxon>
        <taxon>Embryophyta</taxon>
        <taxon>Tracheophyta</taxon>
        <taxon>Spermatophyta</taxon>
        <taxon>Magnoliopsida</taxon>
        <taxon>eudicotyledons</taxon>
        <taxon>Gunneridae</taxon>
        <taxon>Pentapetalae</taxon>
        <taxon>rosids</taxon>
        <taxon>malvids</taxon>
        <taxon>Brassicales</taxon>
        <taxon>Brassicaceae</taxon>
        <taxon>Brassiceae</taxon>
        <taxon>Brassica</taxon>
    </lineage>
</organism>
<feature type="region of interest" description="Disordered" evidence="1">
    <location>
        <begin position="379"/>
        <end position="411"/>
    </location>
</feature>
<name>A0A8S9L1G4_BRACR</name>
<proteinExistence type="predicted"/>
<dbReference type="PANTHER" id="PTHR12601:SF6">
    <property type="entry name" value="CLUSTERED MITOCHONDRIA PROTEIN HOMOLOG"/>
    <property type="match status" value="1"/>
</dbReference>
<dbReference type="EMBL" id="QGKY02000094">
    <property type="protein sequence ID" value="KAF2601830.1"/>
    <property type="molecule type" value="Genomic_DNA"/>
</dbReference>
<dbReference type="PROSITE" id="PS51823">
    <property type="entry name" value="CLU"/>
    <property type="match status" value="1"/>
</dbReference>
<dbReference type="GO" id="GO:0005737">
    <property type="term" value="C:cytoplasm"/>
    <property type="evidence" value="ECO:0007669"/>
    <property type="project" value="TreeGrafter"/>
</dbReference>
<accession>A0A8S9L1G4</accession>
<evidence type="ECO:0000259" key="2">
    <source>
        <dbReference type="PROSITE" id="PS51823"/>
    </source>
</evidence>
<feature type="compositionally biased region" description="Basic and acidic residues" evidence="1">
    <location>
        <begin position="399"/>
        <end position="409"/>
    </location>
</feature>
<evidence type="ECO:0000256" key="1">
    <source>
        <dbReference type="SAM" id="MobiDB-lite"/>
    </source>
</evidence>
<dbReference type="Pfam" id="PF13236">
    <property type="entry name" value="CLU"/>
    <property type="match status" value="1"/>
</dbReference>
<comment type="caution">
    <text evidence="3">The sequence shown here is derived from an EMBL/GenBank/DDBJ whole genome shotgun (WGS) entry which is preliminary data.</text>
</comment>
<dbReference type="PANTHER" id="PTHR12601">
    <property type="entry name" value="EUKARYOTIC TRANSLATION INITIATION FACTOR 3 SUBUNIT EIF-3"/>
    <property type="match status" value="1"/>
</dbReference>
<feature type="domain" description="Clu" evidence="2">
    <location>
        <begin position="24"/>
        <end position="348"/>
    </location>
</feature>
<dbReference type="AlphaFoldDB" id="A0A8S9L1G4"/>